<dbReference type="EMBL" id="JAFLCK010000003">
    <property type="protein sequence ID" value="MBN8659383.1"/>
    <property type="molecule type" value="Genomic_DNA"/>
</dbReference>
<name>A0A8J7TLV1_9BACT</name>
<evidence type="ECO:0000313" key="1">
    <source>
        <dbReference type="EMBL" id="MBN8659383.1"/>
    </source>
</evidence>
<proteinExistence type="predicted"/>
<sequence>MRQALINSKYCIAYEEERLISLLAKEMGENFQKLAEIHGAACGAICISEAWALHIRSGLSLA</sequence>
<evidence type="ECO:0000313" key="2">
    <source>
        <dbReference type="Proteomes" id="UP000664277"/>
    </source>
</evidence>
<comment type="caution">
    <text evidence="1">The sequence shown here is derived from an EMBL/GenBank/DDBJ whole genome shotgun (WGS) entry which is preliminary data.</text>
</comment>
<protein>
    <submittedName>
        <fullName evidence="1">Uncharacterized protein</fullName>
    </submittedName>
</protein>
<reference evidence="1" key="1">
    <citation type="submission" date="2021-02" db="EMBL/GenBank/DDBJ databases">
        <title>Genome-Resolved Metagenomics of a Microbial Community Performing Photosynthetic Biological Nutrient Removal.</title>
        <authorList>
            <person name="Mcdaniel E.A."/>
        </authorList>
    </citation>
    <scope>NUCLEOTIDE SEQUENCE</scope>
    <source>
        <strain evidence="1">UWPOB_OBS1</strain>
    </source>
</reference>
<dbReference type="Proteomes" id="UP000664277">
    <property type="component" value="Unassembled WGS sequence"/>
</dbReference>
<gene>
    <name evidence="1" type="ORF">J0M35_03395</name>
</gene>
<organism evidence="1 2">
    <name type="scientific">Candidatus Obscuribacter phosphatis</name>
    <dbReference type="NCBI Taxonomy" id="1906157"/>
    <lineage>
        <taxon>Bacteria</taxon>
        <taxon>Bacillati</taxon>
        <taxon>Candidatus Melainabacteria</taxon>
        <taxon>Candidatus Obscuribacterales</taxon>
        <taxon>Candidatus Obscuribacteraceae</taxon>
        <taxon>Candidatus Obscuribacter</taxon>
    </lineage>
</organism>
<accession>A0A8J7TLV1</accession>
<dbReference type="AlphaFoldDB" id="A0A8J7TLV1"/>